<dbReference type="GeneID" id="78230636"/>
<evidence type="ECO:0000313" key="3">
    <source>
        <dbReference type="EMBL" id="EFW05715.1"/>
    </source>
</evidence>
<evidence type="ECO:0000313" key="4">
    <source>
        <dbReference type="Proteomes" id="UP000003157"/>
    </source>
</evidence>
<dbReference type="SUPFAM" id="SSF51445">
    <property type="entry name" value="(Trans)glycosidases"/>
    <property type="match status" value="1"/>
</dbReference>
<dbReference type="PANTHER" id="PTHR38435:SF1">
    <property type="entry name" value="DUF871 DOMAIN-CONTAINING PROTEIN"/>
    <property type="match status" value="1"/>
</dbReference>
<dbReference type="Pfam" id="PF19200">
    <property type="entry name" value="MupG_N"/>
    <property type="match status" value="1"/>
</dbReference>
<dbReference type="PANTHER" id="PTHR38435">
    <property type="match status" value="1"/>
</dbReference>
<proteinExistence type="predicted"/>
<dbReference type="STRING" id="100884.GCA_000269565_02833"/>
<dbReference type="Gene3D" id="2.40.100.10">
    <property type="entry name" value="Cyclophilin-like"/>
    <property type="match status" value="1"/>
</dbReference>
<feature type="domain" description="6-phospho-N-acetylmuramidase N-terminal" evidence="2">
    <location>
        <begin position="2"/>
        <end position="237"/>
    </location>
</feature>
<evidence type="ECO:0000259" key="2">
    <source>
        <dbReference type="Pfam" id="PF19200"/>
    </source>
</evidence>
<dbReference type="InterPro" id="IPR043894">
    <property type="entry name" value="MupG_C"/>
</dbReference>
<dbReference type="InterPro" id="IPR043797">
    <property type="entry name" value="MupG_N"/>
</dbReference>
<dbReference type="RefSeq" id="WP_008788102.1">
    <property type="nucleotide sequence ID" value="NZ_AKCB01000002.1"/>
</dbReference>
<dbReference type="InterPro" id="IPR013785">
    <property type="entry name" value="Aldolase_TIM"/>
</dbReference>
<dbReference type="SUPFAM" id="SSF50891">
    <property type="entry name" value="Cyclophilin-like"/>
    <property type="match status" value="1"/>
</dbReference>
<dbReference type="OrthoDB" id="5809921at2"/>
<reference evidence="3 4" key="1">
    <citation type="submission" date="2010-12" db="EMBL/GenBank/DDBJ databases">
        <title>The Genome Sequence of Coprobacillus sp. strain 29_1.</title>
        <authorList>
            <consortium name="The Broad Institute Genome Sequencing Platform"/>
            <person name="Earl A."/>
            <person name="Ward D."/>
            <person name="Feldgarden M."/>
            <person name="Gevers D."/>
            <person name="Daigneault M."/>
            <person name="Sibley C.D."/>
            <person name="White A."/>
            <person name="Strauss J."/>
            <person name="Allen-Vercoe E."/>
            <person name="Young S.K."/>
            <person name="Zeng Q."/>
            <person name="Gargeya S."/>
            <person name="Fitzgerald M."/>
            <person name="Haas B."/>
            <person name="Abouelleil A."/>
            <person name="Alvarado L."/>
            <person name="Arachchi H.M."/>
            <person name="Berlin A."/>
            <person name="Brown A."/>
            <person name="Chapman S.B."/>
            <person name="Chen Z."/>
            <person name="Dunbar C."/>
            <person name="Freedman E."/>
            <person name="Gearin G."/>
            <person name="Gellesch M."/>
            <person name="Goldberg J."/>
            <person name="Griggs A."/>
            <person name="Gujja S."/>
            <person name="Heilman E."/>
            <person name="Heiman D."/>
            <person name="Howarth C."/>
            <person name="Larson L."/>
            <person name="Lui A."/>
            <person name="MacDonald P.J.P."/>
            <person name="Mehta T."/>
            <person name="Montmayeur A."/>
            <person name="Murphy C."/>
            <person name="Neiman D."/>
            <person name="Pearson M."/>
            <person name="Priest M."/>
            <person name="Roberts A."/>
            <person name="Saif S."/>
            <person name="Shea T."/>
            <person name="Shenoy N."/>
            <person name="Sisk P."/>
            <person name="Stolte C."/>
            <person name="Sykes S."/>
            <person name="White J."/>
            <person name="Yandava C."/>
            <person name="Nusbaum C."/>
            <person name="Birren B."/>
        </authorList>
    </citation>
    <scope>NUCLEOTIDE SEQUENCE [LARGE SCALE GENOMIC DNA]</scope>
    <source>
        <strain evidence="3 4">29_1</strain>
    </source>
</reference>
<dbReference type="InterPro" id="IPR008589">
    <property type="entry name" value="MupG"/>
</dbReference>
<keyword evidence="4" id="KW-1185">Reference proteome</keyword>
<feature type="domain" description="6-phospho-N-acetylmuramidase C-terminal" evidence="1">
    <location>
        <begin position="247"/>
        <end position="359"/>
    </location>
</feature>
<dbReference type="Proteomes" id="UP000003157">
    <property type="component" value="Unassembled WGS sequence"/>
</dbReference>
<name>E7G898_9FIRM</name>
<comment type="caution">
    <text evidence="3">The sequence shown here is derived from an EMBL/GenBank/DDBJ whole genome shotgun (WGS) entry which is preliminary data.</text>
</comment>
<dbReference type="Gene3D" id="3.20.20.70">
    <property type="entry name" value="Aldolase class I"/>
    <property type="match status" value="1"/>
</dbReference>
<sequence length="363" mass="42149">MIGIALYPDKTTFKEDVAYLKRAQRYGYQKVFMSMLQIDIQDPKKSIRRLKESMAFANELGMLVMLDIHPMVFDYLKMKEDDLSYFHDIGVKILRLDSGYNGRTEAMMTHNPYGITIDVNMSNDTHYFNLIQDYLPQYQNLSASFNFYPQRYTGLSLETFQSCLRHFKNAHIQTAAFITSQTAQVTPWAISDGLCTLEDHRDLPIDIQARHMKMLKCVDDIIIGNAFASEEELKIVQKVMSTSVDYLHVTFNEDASEQEKQMVCTIHDYRGDASEYMIRSSHHKQKYAKESILAHQHIRNIQRGDILVLNDNYGQYKAEIQIALKDRAGDPRINVVGRIKEDEMLLLEQLKPFQTFELKEALL</sequence>
<dbReference type="eggNOG" id="COG3589">
    <property type="taxonomic scope" value="Bacteria"/>
</dbReference>
<dbReference type="HOGENOM" id="CLU_065324_1_0_9"/>
<evidence type="ECO:0008006" key="5">
    <source>
        <dbReference type="Google" id="ProtNLM"/>
    </source>
</evidence>
<dbReference type="AlphaFoldDB" id="E7G898"/>
<gene>
    <name evidence="3" type="ORF">HMPREF9488_00986</name>
</gene>
<protein>
    <recommendedName>
        <fullName evidence="5">Outer surface protein</fullName>
    </recommendedName>
</protein>
<accession>E7G898</accession>
<dbReference type="InterPro" id="IPR017853">
    <property type="entry name" value="GH"/>
</dbReference>
<dbReference type="InterPro" id="IPR029000">
    <property type="entry name" value="Cyclophilin-like_dom_sf"/>
</dbReference>
<organism evidence="3 4">
    <name type="scientific">Coprobacillus cateniformis</name>
    <dbReference type="NCBI Taxonomy" id="100884"/>
    <lineage>
        <taxon>Bacteria</taxon>
        <taxon>Bacillati</taxon>
        <taxon>Bacillota</taxon>
        <taxon>Erysipelotrichia</taxon>
        <taxon>Erysipelotrichales</taxon>
        <taxon>Coprobacillaceae</taxon>
        <taxon>Coprobacillus</taxon>
    </lineage>
</organism>
<dbReference type="Pfam" id="PF05913">
    <property type="entry name" value="MupG_C"/>
    <property type="match status" value="1"/>
</dbReference>
<evidence type="ECO:0000259" key="1">
    <source>
        <dbReference type="Pfam" id="PF05913"/>
    </source>
</evidence>
<dbReference type="EMBL" id="ADKX01000016">
    <property type="protein sequence ID" value="EFW05715.1"/>
    <property type="molecule type" value="Genomic_DNA"/>
</dbReference>